<proteinExistence type="predicted"/>
<dbReference type="Gene3D" id="1.10.3330.10">
    <property type="entry name" value="Oxo-4-hydroxy-4-carboxy-5-ureidoimidazoline decarboxylase"/>
    <property type="match status" value="1"/>
</dbReference>
<name>A0ABV3SXC5_9ACTN</name>
<dbReference type="NCBIfam" id="NF010372">
    <property type="entry name" value="PRK13798.1"/>
    <property type="match status" value="1"/>
</dbReference>
<dbReference type="NCBIfam" id="TIGR03180">
    <property type="entry name" value="UraD_2"/>
    <property type="match status" value="1"/>
</dbReference>
<dbReference type="EC" id="4.1.1.97" evidence="3"/>
<dbReference type="PANTHER" id="PTHR43466:SF1">
    <property type="entry name" value="2-OXO-4-HYDROXY-4-CARBOXY-5-UREIDOIMIDAZOLINE DECARBOXYLASE-RELATED"/>
    <property type="match status" value="1"/>
</dbReference>
<evidence type="ECO:0000259" key="7">
    <source>
        <dbReference type="Pfam" id="PF09349"/>
    </source>
</evidence>
<evidence type="ECO:0000256" key="1">
    <source>
        <dbReference type="ARBA" id="ARBA00001163"/>
    </source>
</evidence>
<evidence type="ECO:0000256" key="5">
    <source>
        <dbReference type="ARBA" id="ARBA00022793"/>
    </source>
</evidence>
<dbReference type="EMBL" id="JBFPJR010000011">
    <property type="protein sequence ID" value="MEX0427596.1"/>
    <property type="molecule type" value="Genomic_DNA"/>
</dbReference>
<evidence type="ECO:0000256" key="6">
    <source>
        <dbReference type="ARBA" id="ARBA00023239"/>
    </source>
</evidence>
<keyword evidence="4" id="KW-0659">Purine metabolism</keyword>
<evidence type="ECO:0000256" key="2">
    <source>
        <dbReference type="ARBA" id="ARBA00004754"/>
    </source>
</evidence>
<dbReference type="PANTHER" id="PTHR43466">
    <property type="entry name" value="2-OXO-4-HYDROXY-4-CARBOXY-5-UREIDOIMIDAZOLINE DECARBOXYLASE-RELATED"/>
    <property type="match status" value="1"/>
</dbReference>
<evidence type="ECO:0000313" key="8">
    <source>
        <dbReference type="EMBL" id="MEX0427596.1"/>
    </source>
</evidence>
<dbReference type="InterPro" id="IPR017595">
    <property type="entry name" value="OHCU_decarboxylase-2"/>
</dbReference>
<keyword evidence="9" id="KW-1185">Reference proteome</keyword>
<evidence type="ECO:0000313" key="9">
    <source>
        <dbReference type="Proteomes" id="UP001556631"/>
    </source>
</evidence>
<reference evidence="8 9" key="1">
    <citation type="submission" date="2024-07" db="EMBL/GenBank/DDBJ databases">
        <authorList>
            <person name="Lee S."/>
            <person name="Kang M."/>
        </authorList>
    </citation>
    <scope>NUCLEOTIDE SEQUENCE [LARGE SCALE GENOMIC DNA]</scope>
    <source>
        <strain evidence="8 9">DS6</strain>
    </source>
</reference>
<keyword evidence="6 8" id="KW-0456">Lyase</keyword>
<dbReference type="InterPro" id="IPR036778">
    <property type="entry name" value="OHCU_decarboxylase_sf"/>
</dbReference>
<sequence>MQIEEFNIVSAAEAAEVLRRCAAVDSFVTAVVAGRPYADLDSLLATAAAQTDMWSDAEVETALALQPPSGTKVAGRGRSARLSRKERAALEDEEADVLARLDEGVATYETRFGRPYLVRAAGRAPEQLLTILEQRLGHDDMTEHRVTREQLGEIALLRLQQLFDVAP</sequence>
<dbReference type="InterPro" id="IPR018020">
    <property type="entry name" value="OHCU_decarboxylase"/>
</dbReference>
<dbReference type="GO" id="GO:0051997">
    <property type="term" value="F:2-oxo-4-hydroxy-4-carboxy-5-ureidoimidazoline decarboxylase activity"/>
    <property type="evidence" value="ECO:0007669"/>
    <property type="project" value="UniProtKB-EC"/>
</dbReference>
<feature type="domain" description="Oxo-4-hydroxy-4-carboxy-5-ureidoimidazoline decarboxylase" evidence="7">
    <location>
        <begin position="9"/>
        <end position="160"/>
    </location>
</feature>
<comment type="catalytic activity">
    <reaction evidence="1">
        <text>5-hydroxy-2-oxo-4-ureido-2,5-dihydro-1H-imidazole-5-carboxylate + H(+) = (S)-allantoin + CO2</text>
        <dbReference type="Rhea" id="RHEA:26301"/>
        <dbReference type="ChEBI" id="CHEBI:15378"/>
        <dbReference type="ChEBI" id="CHEBI:15678"/>
        <dbReference type="ChEBI" id="CHEBI:16526"/>
        <dbReference type="ChEBI" id="CHEBI:58639"/>
        <dbReference type="EC" id="4.1.1.97"/>
    </reaction>
</comment>
<protein>
    <recommendedName>
        <fullName evidence="3">2-oxo-4-hydroxy-4-carboxy-5-ureidoimidazoline decarboxylase</fullName>
        <ecNumber evidence="3">4.1.1.97</ecNumber>
    </recommendedName>
</protein>
<comment type="pathway">
    <text evidence="2">Purine metabolism; urate degradation; (S)-allantoin from urate: step 3/3.</text>
</comment>
<organism evidence="8 9">
    <name type="scientific">Nocardioides eburneus</name>
    <dbReference type="NCBI Taxonomy" id="3231482"/>
    <lineage>
        <taxon>Bacteria</taxon>
        <taxon>Bacillati</taxon>
        <taxon>Actinomycetota</taxon>
        <taxon>Actinomycetes</taxon>
        <taxon>Propionibacteriales</taxon>
        <taxon>Nocardioidaceae</taxon>
        <taxon>Nocardioides</taxon>
    </lineage>
</organism>
<dbReference type="SUPFAM" id="SSF158694">
    <property type="entry name" value="UraD-Like"/>
    <property type="match status" value="1"/>
</dbReference>
<accession>A0ABV3SXC5</accession>
<evidence type="ECO:0000256" key="4">
    <source>
        <dbReference type="ARBA" id="ARBA00022631"/>
    </source>
</evidence>
<keyword evidence="5" id="KW-0210">Decarboxylase</keyword>
<comment type="caution">
    <text evidence="8">The sequence shown here is derived from an EMBL/GenBank/DDBJ whole genome shotgun (WGS) entry which is preliminary data.</text>
</comment>
<dbReference type="Pfam" id="PF09349">
    <property type="entry name" value="OHCU_decarbox"/>
    <property type="match status" value="1"/>
</dbReference>
<dbReference type="RefSeq" id="WP_367993133.1">
    <property type="nucleotide sequence ID" value="NZ_JBFPJR010000011.1"/>
</dbReference>
<gene>
    <name evidence="8" type="primary">uraD</name>
    <name evidence="8" type="ORF">AB3X52_08200</name>
</gene>
<evidence type="ECO:0000256" key="3">
    <source>
        <dbReference type="ARBA" id="ARBA00012257"/>
    </source>
</evidence>
<dbReference type="Proteomes" id="UP001556631">
    <property type="component" value="Unassembled WGS sequence"/>
</dbReference>